<keyword evidence="1" id="KW-0472">Membrane</keyword>
<feature type="transmembrane region" description="Helical" evidence="1">
    <location>
        <begin position="138"/>
        <end position="160"/>
    </location>
</feature>
<organism evidence="2 3">
    <name type="scientific">Choiromyces venosus 120613-1</name>
    <dbReference type="NCBI Taxonomy" id="1336337"/>
    <lineage>
        <taxon>Eukaryota</taxon>
        <taxon>Fungi</taxon>
        <taxon>Dikarya</taxon>
        <taxon>Ascomycota</taxon>
        <taxon>Pezizomycotina</taxon>
        <taxon>Pezizomycetes</taxon>
        <taxon>Pezizales</taxon>
        <taxon>Tuberaceae</taxon>
        <taxon>Choiromyces</taxon>
    </lineage>
</organism>
<evidence type="ECO:0000256" key="1">
    <source>
        <dbReference type="SAM" id="Phobius"/>
    </source>
</evidence>
<evidence type="ECO:0000313" key="2">
    <source>
        <dbReference type="EMBL" id="RPA92010.1"/>
    </source>
</evidence>
<dbReference type="Proteomes" id="UP000276215">
    <property type="component" value="Unassembled WGS sequence"/>
</dbReference>
<reference evidence="2 3" key="1">
    <citation type="journal article" date="2018" name="Nat. Ecol. Evol.">
        <title>Pezizomycetes genomes reveal the molecular basis of ectomycorrhizal truffle lifestyle.</title>
        <authorList>
            <person name="Murat C."/>
            <person name="Payen T."/>
            <person name="Noel B."/>
            <person name="Kuo A."/>
            <person name="Morin E."/>
            <person name="Chen J."/>
            <person name="Kohler A."/>
            <person name="Krizsan K."/>
            <person name="Balestrini R."/>
            <person name="Da Silva C."/>
            <person name="Montanini B."/>
            <person name="Hainaut M."/>
            <person name="Levati E."/>
            <person name="Barry K.W."/>
            <person name="Belfiori B."/>
            <person name="Cichocki N."/>
            <person name="Clum A."/>
            <person name="Dockter R.B."/>
            <person name="Fauchery L."/>
            <person name="Guy J."/>
            <person name="Iotti M."/>
            <person name="Le Tacon F."/>
            <person name="Lindquist E.A."/>
            <person name="Lipzen A."/>
            <person name="Malagnac F."/>
            <person name="Mello A."/>
            <person name="Molinier V."/>
            <person name="Miyauchi S."/>
            <person name="Poulain J."/>
            <person name="Riccioni C."/>
            <person name="Rubini A."/>
            <person name="Sitrit Y."/>
            <person name="Splivallo R."/>
            <person name="Traeger S."/>
            <person name="Wang M."/>
            <person name="Zifcakova L."/>
            <person name="Wipf D."/>
            <person name="Zambonelli A."/>
            <person name="Paolocci F."/>
            <person name="Nowrousian M."/>
            <person name="Ottonello S."/>
            <person name="Baldrian P."/>
            <person name="Spatafora J.W."/>
            <person name="Henrissat B."/>
            <person name="Nagy L.G."/>
            <person name="Aury J.M."/>
            <person name="Wincker P."/>
            <person name="Grigoriev I.V."/>
            <person name="Bonfante P."/>
            <person name="Martin F.M."/>
        </authorList>
    </citation>
    <scope>NUCLEOTIDE SEQUENCE [LARGE SCALE GENOMIC DNA]</scope>
    <source>
        <strain evidence="2 3">120613-1</strain>
    </source>
</reference>
<keyword evidence="3" id="KW-1185">Reference proteome</keyword>
<keyword evidence="1" id="KW-0812">Transmembrane</keyword>
<protein>
    <submittedName>
        <fullName evidence="2">Uncharacterized protein</fullName>
    </submittedName>
</protein>
<gene>
    <name evidence="2" type="ORF">L873DRAFT_251666</name>
</gene>
<evidence type="ECO:0000313" key="3">
    <source>
        <dbReference type="Proteomes" id="UP000276215"/>
    </source>
</evidence>
<sequence length="163" mass="18209">MAKKIVQHIPPIARHPRASLHPTARVYSGVAVFAQQTTQKCIQTPDSMFAPVATTLGVRNAGLLGSVIVVERCIRFLVGFLIASDALGEEKLGMSDRARGEFGVRGEFLDRDQLNGFFFFELLVPRLSDVSEVYMRRWWWRTVLVLGALHSPFLLTQLVIVGN</sequence>
<dbReference type="AlphaFoldDB" id="A0A3N4J6E9"/>
<dbReference type="EMBL" id="ML120483">
    <property type="protein sequence ID" value="RPA92010.1"/>
    <property type="molecule type" value="Genomic_DNA"/>
</dbReference>
<name>A0A3N4J6E9_9PEZI</name>
<accession>A0A3N4J6E9</accession>
<keyword evidence="1" id="KW-1133">Transmembrane helix</keyword>
<proteinExistence type="predicted"/>